<feature type="domain" description="RNA polymerase sigma factor 70 region 4 type 2" evidence="7">
    <location>
        <begin position="105"/>
        <end position="156"/>
    </location>
</feature>
<dbReference type="NCBIfam" id="TIGR02937">
    <property type="entry name" value="sigma70-ECF"/>
    <property type="match status" value="1"/>
</dbReference>
<dbReference type="InterPro" id="IPR013325">
    <property type="entry name" value="RNA_pol_sigma_r2"/>
</dbReference>
<dbReference type="Gene3D" id="1.10.1740.10">
    <property type="match status" value="1"/>
</dbReference>
<proteinExistence type="inferred from homology"/>
<dbReference type="InterPro" id="IPR013249">
    <property type="entry name" value="RNA_pol_sigma70_r4_t2"/>
</dbReference>
<organism evidence="8 9">
    <name type="scientific">Cryobacterium lactosi</name>
    <dbReference type="NCBI Taxonomy" id="1259202"/>
    <lineage>
        <taxon>Bacteria</taxon>
        <taxon>Bacillati</taxon>
        <taxon>Actinomycetota</taxon>
        <taxon>Actinomycetes</taxon>
        <taxon>Micrococcales</taxon>
        <taxon>Microbacteriaceae</taxon>
        <taxon>Cryobacterium</taxon>
    </lineage>
</organism>
<dbReference type="InterPro" id="IPR014284">
    <property type="entry name" value="RNA_pol_sigma-70_dom"/>
</dbReference>
<evidence type="ECO:0000256" key="5">
    <source>
        <dbReference type="ARBA" id="ARBA00023163"/>
    </source>
</evidence>
<sequence>MTQSARHLTEVLERESADLLRYFRRRVALEDAADLLAETGMTAWRRADDLPSDSEGARRWLFTVARNTFLNYQRGQQRRLALASRVRAVLTRADHVSPSADDGIEVRDAISRLPPELAELVRLIHWDGFTIAEAAEIIGMSDTTARTRYQRARAELRATLSATINTKSSI</sequence>
<evidence type="ECO:0000256" key="4">
    <source>
        <dbReference type="ARBA" id="ARBA00023125"/>
    </source>
</evidence>
<keyword evidence="2" id="KW-0805">Transcription regulation</keyword>
<feature type="domain" description="RNA polymerase sigma-70 region 2" evidence="6">
    <location>
        <begin position="15"/>
        <end position="79"/>
    </location>
</feature>
<name>A0A4R9BJ40_9MICO</name>
<dbReference type="Proteomes" id="UP000298468">
    <property type="component" value="Unassembled WGS sequence"/>
</dbReference>
<evidence type="ECO:0000259" key="6">
    <source>
        <dbReference type="Pfam" id="PF04542"/>
    </source>
</evidence>
<keyword evidence="9" id="KW-1185">Reference proteome</keyword>
<keyword evidence="5" id="KW-0804">Transcription</keyword>
<dbReference type="InterPro" id="IPR007627">
    <property type="entry name" value="RNA_pol_sigma70_r2"/>
</dbReference>
<keyword evidence="3" id="KW-0731">Sigma factor</keyword>
<dbReference type="PANTHER" id="PTHR43133:SF8">
    <property type="entry name" value="RNA POLYMERASE SIGMA FACTOR HI_1459-RELATED"/>
    <property type="match status" value="1"/>
</dbReference>
<dbReference type="Pfam" id="PF08281">
    <property type="entry name" value="Sigma70_r4_2"/>
    <property type="match status" value="1"/>
</dbReference>
<evidence type="ECO:0000256" key="1">
    <source>
        <dbReference type="ARBA" id="ARBA00010641"/>
    </source>
</evidence>
<reference evidence="8 9" key="1">
    <citation type="submission" date="2019-03" db="EMBL/GenBank/DDBJ databases">
        <title>Genomics of glacier-inhabiting Cryobacterium strains.</title>
        <authorList>
            <person name="Liu Q."/>
            <person name="Xin Y.-H."/>
        </authorList>
    </citation>
    <scope>NUCLEOTIDE SEQUENCE [LARGE SCALE GENOMIC DNA]</scope>
    <source>
        <strain evidence="8 9">Sr59</strain>
    </source>
</reference>
<keyword evidence="4" id="KW-0238">DNA-binding</keyword>
<evidence type="ECO:0000256" key="2">
    <source>
        <dbReference type="ARBA" id="ARBA00023015"/>
    </source>
</evidence>
<accession>A0A4R9BJ40</accession>
<evidence type="ECO:0000259" key="7">
    <source>
        <dbReference type="Pfam" id="PF08281"/>
    </source>
</evidence>
<dbReference type="AlphaFoldDB" id="A0A4R9BJ40"/>
<comment type="similarity">
    <text evidence="1">Belongs to the sigma-70 factor family. ECF subfamily.</text>
</comment>
<dbReference type="GO" id="GO:0003677">
    <property type="term" value="F:DNA binding"/>
    <property type="evidence" value="ECO:0007669"/>
    <property type="project" value="UniProtKB-KW"/>
</dbReference>
<dbReference type="RefSeq" id="WP_134641996.1">
    <property type="nucleotide sequence ID" value="NZ_SOHM01000034.1"/>
</dbReference>
<dbReference type="SUPFAM" id="SSF88946">
    <property type="entry name" value="Sigma2 domain of RNA polymerase sigma factors"/>
    <property type="match status" value="1"/>
</dbReference>
<dbReference type="GO" id="GO:0016987">
    <property type="term" value="F:sigma factor activity"/>
    <property type="evidence" value="ECO:0007669"/>
    <property type="project" value="UniProtKB-KW"/>
</dbReference>
<evidence type="ECO:0000313" key="9">
    <source>
        <dbReference type="Proteomes" id="UP000298468"/>
    </source>
</evidence>
<protein>
    <submittedName>
        <fullName evidence="8">RNA polymerase sigma factor</fullName>
    </submittedName>
</protein>
<evidence type="ECO:0000256" key="3">
    <source>
        <dbReference type="ARBA" id="ARBA00023082"/>
    </source>
</evidence>
<dbReference type="CDD" id="cd06171">
    <property type="entry name" value="Sigma70_r4"/>
    <property type="match status" value="1"/>
</dbReference>
<dbReference type="PANTHER" id="PTHR43133">
    <property type="entry name" value="RNA POLYMERASE ECF-TYPE SIGMA FACTO"/>
    <property type="match status" value="1"/>
</dbReference>
<dbReference type="InterPro" id="IPR013324">
    <property type="entry name" value="RNA_pol_sigma_r3/r4-like"/>
</dbReference>
<dbReference type="Gene3D" id="1.10.10.10">
    <property type="entry name" value="Winged helix-like DNA-binding domain superfamily/Winged helix DNA-binding domain"/>
    <property type="match status" value="1"/>
</dbReference>
<comment type="caution">
    <text evidence="8">The sequence shown here is derived from an EMBL/GenBank/DDBJ whole genome shotgun (WGS) entry which is preliminary data.</text>
</comment>
<dbReference type="SUPFAM" id="SSF88659">
    <property type="entry name" value="Sigma3 and sigma4 domains of RNA polymerase sigma factors"/>
    <property type="match status" value="1"/>
</dbReference>
<dbReference type="EMBL" id="SOHM01000034">
    <property type="protein sequence ID" value="TFD85781.1"/>
    <property type="molecule type" value="Genomic_DNA"/>
</dbReference>
<evidence type="ECO:0000313" key="8">
    <source>
        <dbReference type="EMBL" id="TFD85781.1"/>
    </source>
</evidence>
<dbReference type="GO" id="GO:0006352">
    <property type="term" value="P:DNA-templated transcription initiation"/>
    <property type="evidence" value="ECO:0007669"/>
    <property type="project" value="InterPro"/>
</dbReference>
<dbReference type="OrthoDB" id="3747638at2"/>
<gene>
    <name evidence="8" type="ORF">E3T61_16770</name>
</gene>
<dbReference type="InterPro" id="IPR039425">
    <property type="entry name" value="RNA_pol_sigma-70-like"/>
</dbReference>
<dbReference type="InterPro" id="IPR036388">
    <property type="entry name" value="WH-like_DNA-bd_sf"/>
</dbReference>
<dbReference type="Pfam" id="PF04542">
    <property type="entry name" value="Sigma70_r2"/>
    <property type="match status" value="1"/>
</dbReference>